<keyword evidence="3" id="KW-1185">Reference proteome</keyword>
<evidence type="ECO:0000313" key="2">
    <source>
        <dbReference type="EMBL" id="KAA5535482.1"/>
    </source>
</evidence>
<keyword evidence="1" id="KW-0732">Signal</keyword>
<sequence>MKKVFLSLATIAFVAAGSLTVTSCGGDDSVAPGPGPGPGPGEELTENFIQVNNDQEEIAFSLYAVHVDGAGQDAPIKEYTLEDGTVVAAFEFISHNGSAITPIGATSTWSTLLTKVDTSIPVGTTGRYVFPFTTEGSTLLGGFTTTMNDTDYSYGASAEFDVTELTYATESAAGSMTYTLSGTDADDTSITLKTNLKGAIEGMYSLNASAAKGLQRISPKDAKLTVRKSLN</sequence>
<evidence type="ECO:0000313" key="3">
    <source>
        <dbReference type="Proteomes" id="UP000325141"/>
    </source>
</evidence>
<feature type="chain" id="PRO_5024274459" evidence="1">
    <location>
        <begin position="24"/>
        <end position="231"/>
    </location>
</feature>
<dbReference type="AlphaFoldDB" id="A0A5M6CNB9"/>
<accession>A0A5M6CNB9</accession>
<dbReference type="RefSeq" id="WP_150011552.1">
    <property type="nucleotide sequence ID" value="NZ_VWSG01000004.1"/>
</dbReference>
<dbReference type="EMBL" id="VWSG01000004">
    <property type="protein sequence ID" value="KAA5535482.1"/>
    <property type="molecule type" value="Genomic_DNA"/>
</dbReference>
<proteinExistence type="predicted"/>
<dbReference type="Proteomes" id="UP000325141">
    <property type="component" value="Unassembled WGS sequence"/>
</dbReference>
<feature type="signal peptide" evidence="1">
    <location>
        <begin position="1"/>
        <end position="23"/>
    </location>
</feature>
<protein>
    <submittedName>
        <fullName evidence="2">Uncharacterized protein</fullName>
    </submittedName>
</protein>
<name>A0A5M6CNB9_9FLAO</name>
<comment type="caution">
    <text evidence="2">The sequence shown here is derived from an EMBL/GenBank/DDBJ whole genome shotgun (WGS) entry which is preliminary data.</text>
</comment>
<gene>
    <name evidence="2" type="ORF">F0460_06780</name>
</gene>
<evidence type="ECO:0000256" key="1">
    <source>
        <dbReference type="SAM" id="SignalP"/>
    </source>
</evidence>
<organism evidence="2 3">
    <name type="scientific">Paenimyroides baculatum</name>
    <dbReference type="NCBI Taxonomy" id="2608000"/>
    <lineage>
        <taxon>Bacteria</taxon>
        <taxon>Pseudomonadati</taxon>
        <taxon>Bacteroidota</taxon>
        <taxon>Flavobacteriia</taxon>
        <taxon>Flavobacteriales</taxon>
        <taxon>Flavobacteriaceae</taxon>
        <taxon>Paenimyroides</taxon>
    </lineage>
</organism>
<dbReference type="PROSITE" id="PS51257">
    <property type="entry name" value="PROKAR_LIPOPROTEIN"/>
    <property type="match status" value="1"/>
</dbReference>
<reference evidence="2 3" key="1">
    <citation type="submission" date="2019-09" db="EMBL/GenBank/DDBJ databases">
        <title>Genome sequence and assembly of Flavobacterium sp.</title>
        <authorList>
            <person name="Chhetri G."/>
        </authorList>
    </citation>
    <scope>NUCLEOTIDE SEQUENCE [LARGE SCALE GENOMIC DNA]</scope>
    <source>
        <strain evidence="2 3">SNL9</strain>
    </source>
</reference>